<feature type="chain" id="PRO_5009102093" description="DUF4309 domain-containing protein" evidence="2">
    <location>
        <begin position="23"/>
        <end position="231"/>
    </location>
</feature>
<protein>
    <recommendedName>
        <fullName evidence="5">DUF4309 domain-containing protein</fullName>
    </recommendedName>
</protein>
<feature type="compositionally biased region" description="Basic and acidic residues" evidence="1">
    <location>
        <begin position="45"/>
        <end position="79"/>
    </location>
</feature>
<reference evidence="4" key="1">
    <citation type="submission" date="2016-09" db="EMBL/GenBank/DDBJ databases">
        <title>Genomics of Clostridium taeniosporum, an organism which forms endospores with ribbon-like appendages.</title>
        <authorList>
            <person name="Walker J.R."/>
        </authorList>
    </citation>
    <scope>NUCLEOTIDE SEQUENCE [LARGE SCALE GENOMIC DNA]</scope>
    <source>
        <strain evidence="4">1/k</strain>
        <plasmid evidence="4">Plasmid pct3</plasmid>
    </source>
</reference>
<geneLocation type="plasmid" evidence="4">
    <name>pct3</name>
</geneLocation>
<evidence type="ECO:0008006" key="5">
    <source>
        <dbReference type="Google" id="ProtNLM"/>
    </source>
</evidence>
<dbReference type="RefSeq" id="WP_069681255.1">
    <property type="nucleotide sequence ID" value="NZ_CP017256.2"/>
</dbReference>
<feature type="region of interest" description="Disordered" evidence="1">
    <location>
        <begin position="24"/>
        <end position="86"/>
    </location>
</feature>
<dbReference type="AlphaFoldDB" id="A0A1D7XPB4"/>
<keyword evidence="2" id="KW-0732">Signal</keyword>
<feature type="signal peptide" evidence="2">
    <location>
        <begin position="1"/>
        <end position="22"/>
    </location>
</feature>
<dbReference type="Proteomes" id="UP000094652">
    <property type="component" value="Plasmid pCt3"/>
</dbReference>
<evidence type="ECO:0000256" key="1">
    <source>
        <dbReference type="SAM" id="MobiDB-lite"/>
    </source>
</evidence>
<name>A0A1D7XPB4_9CLOT</name>
<dbReference type="OrthoDB" id="9762883at2"/>
<evidence type="ECO:0000313" key="4">
    <source>
        <dbReference type="Proteomes" id="UP000094652"/>
    </source>
</evidence>
<organism evidence="3 4">
    <name type="scientific">Clostridium taeniosporum</name>
    <dbReference type="NCBI Taxonomy" id="394958"/>
    <lineage>
        <taxon>Bacteria</taxon>
        <taxon>Bacillati</taxon>
        <taxon>Bacillota</taxon>
        <taxon>Clostridia</taxon>
        <taxon>Eubacteriales</taxon>
        <taxon>Clostridiaceae</taxon>
        <taxon>Clostridium</taxon>
    </lineage>
</organism>
<dbReference type="EMBL" id="CP017256">
    <property type="protein sequence ID" value="AOR25137.1"/>
    <property type="molecule type" value="Genomic_DNA"/>
</dbReference>
<keyword evidence="3" id="KW-0614">Plasmid</keyword>
<proteinExistence type="predicted"/>
<dbReference type="PROSITE" id="PS51257">
    <property type="entry name" value="PROKAR_LIPOPROTEIN"/>
    <property type="match status" value="1"/>
</dbReference>
<sequence length="231" mass="26182">MKKYLIILSIMLTLSFIGCTNANKPTTANVPAKEDNSSISNKSTDNSKKVTETSTDKSKEVTETSKENSAKSNKEESTKAVKTTASNSQITINEKSLDKNSTFYFGMSKEDLTSKLNKIKLAIENEIEITSSENDPEFGNKQIWTKDISFSFNKENKLYAINIKENIPTSLGLKNGDSIEKLEKLYGKDYAKYKTDIGLLYQYCINDCYFKVYFENGKLTEWGISKYKFLK</sequence>
<dbReference type="KEGG" id="ctae:BGI42_15460"/>
<gene>
    <name evidence="3" type="ORF">BGI42_15460</name>
</gene>
<evidence type="ECO:0000313" key="3">
    <source>
        <dbReference type="EMBL" id="AOR25137.1"/>
    </source>
</evidence>
<keyword evidence="4" id="KW-1185">Reference proteome</keyword>
<accession>A0A1D7XPB4</accession>
<evidence type="ECO:0000256" key="2">
    <source>
        <dbReference type="SAM" id="SignalP"/>
    </source>
</evidence>